<feature type="coiled-coil region" evidence="1">
    <location>
        <begin position="79"/>
        <end position="106"/>
    </location>
</feature>
<keyword evidence="1" id="KW-0175">Coiled coil</keyword>
<keyword evidence="3" id="KW-1185">Reference proteome</keyword>
<dbReference type="Proteomes" id="UP000318416">
    <property type="component" value="Unassembled WGS sequence"/>
</dbReference>
<evidence type="ECO:0000313" key="2">
    <source>
        <dbReference type="EMBL" id="TWE17026.1"/>
    </source>
</evidence>
<sequence>MSTIESPRPYQKHRPHAAACRAEPEVWHPVRTYPTLATAKTVASNIRTGKLPAYLPRGSFEAEIRGGRNVWARFMGVPVDEQAEALERARTAAVALEQENARLCAVIVYLLTGMLATPELTLPSRGLDAVTGRVELTERDGVTRIEVTEGEL</sequence>
<proteinExistence type="predicted"/>
<name>A0A561EN30_9ACTN</name>
<dbReference type="OrthoDB" id="4324777at2"/>
<evidence type="ECO:0000313" key="3">
    <source>
        <dbReference type="Proteomes" id="UP000318416"/>
    </source>
</evidence>
<reference evidence="2 3" key="1">
    <citation type="submission" date="2019-06" db="EMBL/GenBank/DDBJ databases">
        <title>Sequencing the genomes of 1000 actinobacteria strains.</title>
        <authorList>
            <person name="Klenk H.-P."/>
        </authorList>
    </citation>
    <scope>NUCLEOTIDE SEQUENCE [LARGE SCALE GENOMIC DNA]</scope>
    <source>
        <strain evidence="2 3">DSM 41649</strain>
    </source>
</reference>
<dbReference type="EMBL" id="VIVR01000001">
    <property type="protein sequence ID" value="TWE17026.1"/>
    <property type="molecule type" value="Genomic_DNA"/>
</dbReference>
<comment type="caution">
    <text evidence="2">The sequence shown here is derived from an EMBL/GenBank/DDBJ whole genome shotgun (WGS) entry which is preliminary data.</text>
</comment>
<evidence type="ECO:0000256" key="1">
    <source>
        <dbReference type="SAM" id="Coils"/>
    </source>
</evidence>
<gene>
    <name evidence="2" type="ORF">FB465_2028</name>
</gene>
<dbReference type="RefSeq" id="WP_145789543.1">
    <property type="nucleotide sequence ID" value="NZ_BAAABR010000089.1"/>
</dbReference>
<dbReference type="AlphaFoldDB" id="A0A561EN30"/>
<protein>
    <submittedName>
        <fullName evidence="2">Uncharacterized protein</fullName>
    </submittedName>
</protein>
<organism evidence="2 3">
    <name type="scientific">Kitasatospora atroaurantiaca</name>
    <dbReference type="NCBI Taxonomy" id="285545"/>
    <lineage>
        <taxon>Bacteria</taxon>
        <taxon>Bacillati</taxon>
        <taxon>Actinomycetota</taxon>
        <taxon>Actinomycetes</taxon>
        <taxon>Kitasatosporales</taxon>
        <taxon>Streptomycetaceae</taxon>
        <taxon>Kitasatospora</taxon>
    </lineage>
</organism>
<accession>A0A561EN30</accession>